<reference evidence="1 2" key="1">
    <citation type="journal article" date="2023" name="Plants (Basel)">
        <title>Bridging the Gap: Combining Genomics and Transcriptomics Approaches to Understand Stylosanthes scabra, an Orphan Legume from the Brazilian Caatinga.</title>
        <authorList>
            <person name="Ferreira-Neto J.R.C."/>
            <person name="da Silva M.D."/>
            <person name="Binneck E."/>
            <person name="de Melo N.F."/>
            <person name="da Silva R.H."/>
            <person name="de Melo A.L.T.M."/>
            <person name="Pandolfi V."/>
            <person name="Bustamante F.O."/>
            <person name="Brasileiro-Vidal A.C."/>
            <person name="Benko-Iseppon A.M."/>
        </authorList>
    </citation>
    <scope>NUCLEOTIDE SEQUENCE [LARGE SCALE GENOMIC DNA]</scope>
    <source>
        <tissue evidence="1">Leaves</tissue>
    </source>
</reference>
<dbReference type="EMBL" id="JASCZI010000942">
    <property type="protein sequence ID" value="MED6113873.1"/>
    <property type="molecule type" value="Genomic_DNA"/>
</dbReference>
<dbReference type="Proteomes" id="UP001341840">
    <property type="component" value="Unassembled WGS sequence"/>
</dbReference>
<organism evidence="1 2">
    <name type="scientific">Stylosanthes scabra</name>
    <dbReference type="NCBI Taxonomy" id="79078"/>
    <lineage>
        <taxon>Eukaryota</taxon>
        <taxon>Viridiplantae</taxon>
        <taxon>Streptophyta</taxon>
        <taxon>Embryophyta</taxon>
        <taxon>Tracheophyta</taxon>
        <taxon>Spermatophyta</taxon>
        <taxon>Magnoliopsida</taxon>
        <taxon>eudicotyledons</taxon>
        <taxon>Gunneridae</taxon>
        <taxon>Pentapetalae</taxon>
        <taxon>rosids</taxon>
        <taxon>fabids</taxon>
        <taxon>Fabales</taxon>
        <taxon>Fabaceae</taxon>
        <taxon>Papilionoideae</taxon>
        <taxon>50 kb inversion clade</taxon>
        <taxon>dalbergioids sensu lato</taxon>
        <taxon>Dalbergieae</taxon>
        <taxon>Pterocarpus clade</taxon>
        <taxon>Stylosanthes</taxon>
    </lineage>
</organism>
<accession>A0ABU6QPX3</accession>
<evidence type="ECO:0000313" key="1">
    <source>
        <dbReference type="EMBL" id="MED6113873.1"/>
    </source>
</evidence>
<proteinExistence type="predicted"/>
<name>A0ABU6QPX3_9FABA</name>
<evidence type="ECO:0000313" key="2">
    <source>
        <dbReference type="Proteomes" id="UP001341840"/>
    </source>
</evidence>
<protein>
    <submittedName>
        <fullName evidence="1">Uncharacterized protein</fullName>
    </submittedName>
</protein>
<gene>
    <name evidence="1" type="ORF">PIB30_074895</name>
</gene>
<keyword evidence="2" id="KW-1185">Reference proteome</keyword>
<sequence>MDGRNGVNFDVDNATPLPVVGKTLNETDSIRCKVHYYFLDIGLEISTMKLRFFGPASSPPSLVLKE</sequence>
<comment type="caution">
    <text evidence="1">The sequence shown here is derived from an EMBL/GenBank/DDBJ whole genome shotgun (WGS) entry which is preliminary data.</text>
</comment>